<evidence type="ECO:0000256" key="2">
    <source>
        <dbReference type="ARBA" id="ARBA00009347"/>
    </source>
</evidence>
<dbReference type="PIRSF" id="PIRSF016578">
    <property type="entry name" value="HsaA"/>
    <property type="match status" value="1"/>
</dbReference>
<dbReference type="InterPro" id="IPR036250">
    <property type="entry name" value="AcylCo_DH-like_C"/>
</dbReference>
<dbReference type="EMBL" id="BMNK01000019">
    <property type="protein sequence ID" value="GGP15653.1"/>
    <property type="molecule type" value="Genomic_DNA"/>
</dbReference>
<keyword evidence="5" id="KW-0560">Oxidoreductase</keyword>
<dbReference type="InterPro" id="IPR009075">
    <property type="entry name" value="AcylCo_DH/oxidase_C"/>
</dbReference>
<dbReference type="GO" id="GO:0016627">
    <property type="term" value="F:oxidoreductase activity, acting on the CH-CH group of donors"/>
    <property type="evidence" value="ECO:0007669"/>
    <property type="project" value="InterPro"/>
</dbReference>
<evidence type="ECO:0000259" key="8">
    <source>
        <dbReference type="Pfam" id="PF02771"/>
    </source>
</evidence>
<dbReference type="Gene3D" id="2.40.110.10">
    <property type="entry name" value="Butyryl-CoA Dehydrogenase, subunit A, domain 2"/>
    <property type="match status" value="1"/>
</dbReference>
<keyword evidence="10" id="KW-1185">Reference proteome</keyword>
<dbReference type="InterPro" id="IPR009100">
    <property type="entry name" value="AcylCoA_DH/oxidase_NM_dom_sf"/>
</dbReference>
<dbReference type="InterPro" id="IPR052547">
    <property type="entry name" value="Mito_Isobutyryl-CoADH"/>
</dbReference>
<dbReference type="SUPFAM" id="SSF56645">
    <property type="entry name" value="Acyl-CoA dehydrogenase NM domain-like"/>
    <property type="match status" value="1"/>
</dbReference>
<dbReference type="Gene3D" id="1.20.140.10">
    <property type="entry name" value="Butyryl-CoA Dehydrogenase, subunit A, domain 3"/>
    <property type="match status" value="1"/>
</dbReference>
<proteinExistence type="inferred from homology"/>
<keyword evidence="3 5" id="KW-0285">Flavoprotein</keyword>
<evidence type="ECO:0000256" key="4">
    <source>
        <dbReference type="ARBA" id="ARBA00022827"/>
    </source>
</evidence>
<organism evidence="9 10">
    <name type="scientific">Nonomuraea glycinis</name>
    <dbReference type="NCBI Taxonomy" id="2047744"/>
    <lineage>
        <taxon>Bacteria</taxon>
        <taxon>Bacillati</taxon>
        <taxon>Actinomycetota</taxon>
        <taxon>Actinomycetes</taxon>
        <taxon>Streptosporangiales</taxon>
        <taxon>Streptosporangiaceae</taxon>
        <taxon>Nonomuraea</taxon>
    </lineage>
</organism>
<evidence type="ECO:0000259" key="7">
    <source>
        <dbReference type="Pfam" id="PF02770"/>
    </source>
</evidence>
<evidence type="ECO:0000256" key="3">
    <source>
        <dbReference type="ARBA" id="ARBA00022630"/>
    </source>
</evidence>
<feature type="domain" description="Acyl-CoA oxidase/dehydrogenase middle" evidence="7">
    <location>
        <begin position="107"/>
        <end position="197"/>
    </location>
</feature>
<feature type="domain" description="Acyl-CoA dehydrogenase/oxidase C-terminal" evidence="6">
    <location>
        <begin position="211"/>
        <end position="362"/>
    </location>
</feature>
<evidence type="ECO:0000313" key="9">
    <source>
        <dbReference type="EMBL" id="GGP15653.1"/>
    </source>
</evidence>
<dbReference type="AlphaFoldDB" id="A0A918AG08"/>
<dbReference type="GO" id="GO:0050660">
    <property type="term" value="F:flavin adenine dinucleotide binding"/>
    <property type="evidence" value="ECO:0007669"/>
    <property type="project" value="InterPro"/>
</dbReference>
<feature type="domain" description="Acyl-CoA dehydrogenase/oxidase N-terminal" evidence="8">
    <location>
        <begin position="4"/>
        <end position="97"/>
    </location>
</feature>
<protein>
    <submittedName>
        <fullName evidence="9">Acyl-CoA dehydrogenase</fullName>
    </submittedName>
</protein>
<gene>
    <name evidence="9" type="primary">acd</name>
    <name evidence="9" type="ORF">GCM10012278_76250</name>
</gene>
<comment type="similarity">
    <text evidence="2 5">Belongs to the acyl-CoA dehydrogenase family.</text>
</comment>
<sequence>MHTVVSDVIADVVAPSAAQVDRAGEFPRAAIEALAKAGLLGLTSSVEVGGGGQGLRAAAEVITELATACGSTAMITLMHYSATAALEAHGPAEVRQDIAAGRYLAMLAFSEAGSRSHFWAPLSTAEADGGEIRLDARKSFVTAAGEADGYVWSSRPLSGDGPMTLWLVPRDAAGLTVSGSYDGLGLRANASSPMAAEGVRVPADAMLGTDGDGLDIALATVLPTFLVLNAACSLGVIEALAAKAHEHLAKTNLAHLGQRLADQLPARSSYARIRTRADQTRAFLNDTLAALESGREDAMLRVLQVKAVAAEAAVEIGDEVMRLCGGSALRRDLGIERHFRDALAARVMAPTTEALHDFVGRVSFGLPLLDGGAS</sequence>
<dbReference type="PANTHER" id="PTHR43831:SF1">
    <property type="entry name" value="ISOBUTYRYL-COA DEHYDROGENASE, MITOCHONDRIAL"/>
    <property type="match status" value="1"/>
</dbReference>
<name>A0A918AG08_9ACTN</name>
<dbReference type="InterPro" id="IPR006091">
    <property type="entry name" value="Acyl-CoA_Oxase/DH_mid-dom"/>
</dbReference>
<dbReference type="RefSeq" id="WP_189143621.1">
    <property type="nucleotide sequence ID" value="NZ_BMNK01000019.1"/>
</dbReference>
<dbReference type="Pfam" id="PF02770">
    <property type="entry name" value="Acyl-CoA_dh_M"/>
    <property type="match status" value="1"/>
</dbReference>
<dbReference type="PANTHER" id="PTHR43831">
    <property type="entry name" value="ISOBUTYRYL-COA DEHYDROGENASE"/>
    <property type="match status" value="1"/>
</dbReference>
<comment type="cofactor">
    <cofactor evidence="1 5">
        <name>FAD</name>
        <dbReference type="ChEBI" id="CHEBI:57692"/>
    </cofactor>
</comment>
<dbReference type="Pfam" id="PF02771">
    <property type="entry name" value="Acyl-CoA_dh_N"/>
    <property type="match status" value="1"/>
</dbReference>
<dbReference type="Proteomes" id="UP000660745">
    <property type="component" value="Unassembled WGS sequence"/>
</dbReference>
<evidence type="ECO:0000256" key="5">
    <source>
        <dbReference type="RuleBase" id="RU362125"/>
    </source>
</evidence>
<reference evidence="9" key="2">
    <citation type="submission" date="2020-09" db="EMBL/GenBank/DDBJ databases">
        <authorList>
            <person name="Sun Q."/>
            <person name="Zhou Y."/>
        </authorList>
    </citation>
    <scope>NUCLEOTIDE SEQUENCE</scope>
    <source>
        <strain evidence="9">CGMCC 4.7430</strain>
    </source>
</reference>
<evidence type="ECO:0000259" key="6">
    <source>
        <dbReference type="Pfam" id="PF00441"/>
    </source>
</evidence>
<dbReference type="InterPro" id="IPR046373">
    <property type="entry name" value="Acyl-CoA_Oxase/DH_mid-dom_sf"/>
</dbReference>
<reference evidence="9" key="1">
    <citation type="journal article" date="2014" name="Int. J. Syst. Evol. Microbiol.">
        <title>Complete genome sequence of Corynebacterium casei LMG S-19264T (=DSM 44701T), isolated from a smear-ripened cheese.</title>
        <authorList>
            <consortium name="US DOE Joint Genome Institute (JGI-PGF)"/>
            <person name="Walter F."/>
            <person name="Albersmeier A."/>
            <person name="Kalinowski J."/>
            <person name="Ruckert C."/>
        </authorList>
    </citation>
    <scope>NUCLEOTIDE SEQUENCE</scope>
    <source>
        <strain evidence="9">CGMCC 4.7430</strain>
    </source>
</reference>
<dbReference type="InterPro" id="IPR013786">
    <property type="entry name" value="AcylCoA_DH/ox_N"/>
</dbReference>
<evidence type="ECO:0000256" key="1">
    <source>
        <dbReference type="ARBA" id="ARBA00001974"/>
    </source>
</evidence>
<dbReference type="Gene3D" id="1.10.540.10">
    <property type="entry name" value="Acyl-CoA dehydrogenase/oxidase, N-terminal domain"/>
    <property type="match status" value="1"/>
</dbReference>
<comment type="caution">
    <text evidence="9">The sequence shown here is derived from an EMBL/GenBank/DDBJ whole genome shotgun (WGS) entry which is preliminary data.</text>
</comment>
<dbReference type="Pfam" id="PF00441">
    <property type="entry name" value="Acyl-CoA_dh_1"/>
    <property type="match status" value="1"/>
</dbReference>
<dbReference type="InterPro" id="IPR037069">
    <property type="entry name" value="AcylCoA_DH/ox_N_sf"/>
</dbReference>
<dbReference type="SUPFAM" id="SSF47203">
    <property type="entry name" value="Acyl-CoA dehydrogenase C-terminal domain-like"/>
    <property type="match status" value="1"/>
</dbReference>
<evidence type="ECO:0000313" key="10">
    <source>
        <dbReference type="Proteomes" id="UP000660745"/>
    </source>
</evidence>
<keyword evidence="4 5" id="KW-0274">FAD</keyword>
<accession>A0A918AG08</accession>